<protein>
    <submittedName>
        <fullName evidence="3">Uncharacterized protein</fullName>
    </submittedName>
</protein>
<keyword evidence="1" id="KW-1133">Transmembrane helix</keyword>
<comment type="caution">
    <text evidence="3">The sequence shown here is derived from an EMBL/GenBank/DDBJ whole genome shotgun (WGS) entry which is preliminary data.</text>
</comment>
<keyword evidence="1" id="KW-0472">Membrane</keyword>
<evidence type="ECO:0000256" key="1">
    <source>
        <dbReference type="SAM" id="Phobius"/>
    </source>
</evidence>
<evidence type="ECO:0000313" key="3">
    <source>
        <dbReference type="EMBL" id="KAK5875856.1"/>
    </source>
</evidence>
<keyword evidence="2" id="KW-0732">Signal</keyword>
<keyword evidence="1" id="KW-0812">Transmembrane</keyword>
<name>A0AAN8GA06_9TELE</name>
<feature type="signal peptide" evidence="2">
    <location>
        <begin position="1"/>
        <end position="18"/>
    </location>
</feature>
<evidence type="ECO:0000313" key="4">
    <source>
        <dbReference type="Proteomes" id="UP001335648"/>
    </source>
</evidence>
<sequence>MHLGISLYHVLVASLARGTDVCGRPGLSSVSYIRLSGDLCHCDKLKCSDWWIAVNLLFEKVFAGVVTVILAGLAFGVNHDARLRQERRQQAHAVNSKEAVYKPTQTSALIRHSCSETAS</sequence>
<reference evidence="3 4" key="1">
    <citation type="journal article" date="2023" name="Mol. Biol. Evol.">
        <title>Genomics of Secondarily Temperate Adaptation in the Only Non-Antarctic Icefish.</title>
        <authorList>
            <person name="Rivera-Colon A.G."/>
            <person name="Rayamajhi N."/>
            <person name="Minhas B.F."/>
            <person name="Madrigal G."/>
            <person name="Bilyk K.T."/>
            <person name="Yoon V."/>
            <person name="Hune M."/>
            <person name="Gregory S."/>
            <person name="Cheng C.H.C."/>
            <person name="Catchen J.M."/>
        </authorList>
    </citation>
    <scope>NUCLEOTIDE SEQUENCE [LARGE SCALE GENOMIC DNA]</scope>
    <source>
        <strain evidence="3">JC2023a</strain>
    </source>
</reference>
<gene>
    <name evidence="3" type="ORF">CesoFtcFv8_026894</name>
</gene>
<accession>A0AAN8GA06</accession>
<feature type="chain" id="PRO_5042958329" evidence="2">
    <location>
        <begin position="19"/>
        <end position="119"/>
    </location>
</feature>
<feature type="transmembrane region" description="Helical" evidence="1">
    <location>
        <begin position="61"/>
        <end position="78"/>
    </location>
</feature>
<dbReference type="Proteomes" id="UP001335648">
    <property type="component" value="Unassembled WGS sequence"/>
</dbReference>
<dbReference type="EMBL" id="JAULUE010002068">
    <property type="protein sequence ID" value="KAK5875856.1"/>
    <property type="molecule type" value="Genomic_DNA"/>
</dbReference>
<proteinExistence type="predicted"/>
<dbReference type="AlphaFoldDB" id="A0AAN8GA06"/>
<evidence type="ECO:0000256" key="2">
    <source>
        <dbReference type="SAM" id="SignalP"/>
    </source>
</evidence>
<keyword evidence="4" id="KW-1185">Reference proteome</keyword>
<organism evidence="3 4">
    <name type="scientific">Champsocephalus esox</name>
    <name type="common">pike icefish</name>
    <dbReference type="NCBI Taxonomy" id="159716"/>
    <lineage>
        <taxon>Eukaryota</taxon>
        <taxon>Metazoa</taxon>
        <taxon>Chordata</taxon>
        <taxon>Craniata</taxon>
        <taxon>Vertebrata</taxon>
        <taxon>Euteleostomi</taxon>
        <taxon>Actinopterygii</taxon>
        <taxon>Neopterygii</taxon>
        <taxon>Teleostei</taxon>
        <taxon>Neoteleostei</taxon>
        <taxon>Acanthomorphata</taxon>
        <taxon>Eupercaria</taxon>
        <taxon>Perciformes</taxon>
        <taxon>Notothenioidei</taxon>
        <taxon>Channichthyidae</taxon>
        <taxon>Champsocephalus</taxon>
    </lineage>
</organism>